<dbReference type="Proteomes" id="UP001523550">
    <property type="component" value="Unassembled WGS sequence"/>
</dbReference>
<dbReference type="PROSITE" id="PS01196">
    <property type="entry name" value="PEPT_TRNA_HYDROL_2"/>
    <property type="match status" value="1"/>
</dbReference>
<reference evidence="10 11" key="1">
    <citation type="submission" date="2022-03" db="EMBL/GenBank/DDBJ databases">
        <title>Genomic Encyclopedia of Type Strains, Phase III (KMG-III): the genomes of soil and plant-associated and newly described type strains.</title>
        <authorList>
            <person name="Whitman W."/>
        </authorList>
    </citation>
    <scope>NUCLEOTIDE SEQUENCE [LARGE SCALE GENOMIC DNA]</scope>
    <source>
        <strain evidence="10 11">BSker1</strain>
    </source>
</reference>
<dbReference type="HAMAP" id="MF_00083">
    <property type="entry name" value="Pept_tRNA_hydro_bact"/>
    <property type="match status" value="1"/>
</dbReference>
<comment type="similarity">
    <text evidence="5 7 9">Belongs to the PTH family.</text>
</comment>
<keyword evidence="11" id="KW-1185">Reference proteome</keyword>
<sequence length="193" mass="21320">MSERIKLVVGLGNPGADYVSTRHNAGFWLVDELADRHGGRFTGERKFHGEICKVFVGAHEVRLLKPMTFMNRSGQSVRAVMDFFKLRPEEILVAHDELDLPPGVIRLKWSGGHGGHNGLRDLHAHVGKDYRRLRIGIGHPGHASGVVGYVLKRPSSEDEARIREGIIAAAEALPAILDDGLEAGMNRLHTRTE</sequence>
<keyword evidence="2 7" id="KW-0820">tRNA-binding</keyword>
<evidence type="ECO:0000256" key="2">
    <source>
        <dbReference type="ARBA" id="ARBA00022555"/>
    </source>
</evidence>
<evidence type="ECO:0000256" key="5">
    <source>
        <dbReference type="ARBA" id="ARBA00038063"/>
    </source>
</evidence>
<dbReference type="GO" id="GO:0004045">
    <property type="term" value="F:peptidyl-tRNA hydrolase activity"/>
    <property type="evidence" value="ECO:0007669"/>
    <property type="project" value="UniProtKB-EC"/>
</dbReference>
<dbReference type="CDD" id="cd00462">
    <property type="entry name" value="PTH"/>
    <property type="match status" value="1"/>
</dbReference>
<comment type="catalytic activity">
    <reaction evidence="7 8">
        <text>an N-acyl-L-alpha-aminoacyl-tRNA + H2O = an N-acyl-L-amino acid + a tRNA + H(+)</text>
        <dbReference type="Rhea" id="RHEA:54448"/>
        <dbReference type="Rhea" id="RHEA-COMP:10123"/>
        <dbReference type="Rhea" id="RHEA-COMP:13883"/>
        <dbReference type="ChEBI" id="CHEBI:15377"/>
        <dbReference type="ChEBI" id="CHEBI:15378"/>
        <dbReference type="ChEBI" id="CHEBI:59874"/>
        <dbReference type="ChEBI" id="CHEBI:78442"/>
        <dbReference type="ChEBI" id="CHEBI:138191"/>
        <dbReference type="EC" id="3.1.1.29"/>
    </reaction>
</comment>
<comment type="function">
    <text evidence="7">Catalyzes the release of premature peptidyl moieties from peptidyl-tRNA molecules trapped in stalled 50S ribosomal subunits, and thus maintains levels of free tRNAs and 50S ribosomes.</text>
</comment>
<dbReference type="NCBIfam" id="TIGR00447">
    <property type="entry name" value="pth"/>
    <property type="match status" value="1"/>
</dbReference>
<dbReference type="EMBL" id="JALJYF010000001">
    <property type="protein sequence ID" value="MCP1727356.1"/>
    <property type="molecule type" value="Genomic_DNA"/>
</dbReference>
<organism evidence="10 11">
    <name type="scientific">Natronospira proteinivora</name>
    <dbReference type="NCBI Taxonomy" id="1807133"/>
    <lineage>
        <taxon>Bacteria</taxon>
        <taxon>Pseudomonadati</taxon>
        <taxon>Pseudomonadota</taxon>
        <taxon>Gammaproteobacteria</taxon>
        <taxon>Natronospirales</taxon>
        <taxon>Natronospiraceae</taxon>
        <taxon>Natronospira</taxon>
    </lineage>
</organism>
<feature type="binding site" evidence="7">
    <location>
        <position position="18"/>
    </location>
    <ligand>
        <name>tRNA</name>
        <dbReference type="ChEBI" id="CHEBI:17843"/>
    </ligand>
</feature>
<dbReference type="InterPro" id="IPR018171">
    <property type="entry name" value="Pept_tRNA_hydro_CS"/>
</dbReference>
<keyword evidence="7" id="KW-0963">Cytoplasm</keyword>
<comment type="function">
    <text evidence="7">Hydrolyzes ribosome-free peptidyl-tRNAs (with 1 or more amino acids incorporated), which drop off the ribosome during protein synthesis, or as a result of ribosome stalling.</text>
</comment>
<evidence type="ECO:0000313" key="11">
    <source>
        <dbReference type="Proteomes" id="UP001523550"/>
    </source>
</evidence>
<comment type="caution">
    <text evidence="10">The sequence shown here is derived from an EMBL/GenBank/DDBJ whole genome shotgun (WGS) entry which is preliminary data.</text>
</comment>
<evidence type="ECO:0000256" key="4">
    <source>
        <dbReference type="ARBA" id="ARBA00022884"/>
    </source>
</evidence>
<proteinExistence type="inferred from homology"/>
<dbReference type="Pfam" id="PF01195">
    <property type="entry name" value="Pept_tRNA_hydro"/>
    <property type="match status" value="1"/>
</dbReference>
<evidence type="ECO:0000256" key="9">
    <source>
        <dbReference type="RuleBase" id="RU004320"/>
    </source>
</evidence>
<keyword evidence="4 7" id="KW-0694">RNA-binding</keyword>
<dbReference type="EC" id="3.1.1.29" evidence="1 7"/>
<feature type="binding site" evidence="7">
    <location>
        <position position="117"/>
    </location>
    <ligand>
        <name>tRNA</name>
        <dbReference type="ChEBI" id="CHEBI:17843"/>
    </ligand>
</feature>
<name>A0ABT1G7S8_9GAMM</name>
<evidence type="ECO:0000256" key="6">
    <source>
        <dbReference type="ARBA" id="ARBA00050038"/>
    </source>
</evidence>
<feature type="site" description="Stabilizes the basic form of H active site to accept a proton" evidence="7">
    <location>
        <position position="96"/>
    </location>
</feature>
<dbReference type="PROSITE" id="PS01195">
    <property type="entry name" value="PEPT_TRNA_HYDROL_1"/>
    <property type="match status" value="1"/>
</dbReference>
<evidence type="ECO:0000256" key="3">
    <source>
        <dbReference type="ARBA" id="ARBA00022801"/>
    </source>
</evidence>
<evidence type="ECO:0000256" key="1">
    <source>
        <dbReference type="ARBA" id="ARBA00013260"/>
    </source>
</evidence>
<feature type="binding site" evidence="7">
    <location>
        <position position="69"/>
    </location>
    <ligand>
        <name>tRNA</name>
        <dbReference type="ChEBI" id="CHEBI:17843"/>
    </ligand>
</feature>
<evidence type="ECO:0000313" key="10">
    <source>
        <dbReference type="EMBL" id="MCP1727356.1"/>
    </source>
</evidence>
<dbReference type="PANTHER" id="PTHR17224:SF1">
    <property type="entry name" value="PEPTIDYL-TRNA HYDROLASE"/>
    <property type="match status" value="1"/>
</dbReference>
<evidence type="ECO:0000256" key="8">
    <source>
        <dbReference type="RuleBase" id="RU000673"/>
    </source>
</evidence>
<feature type="binding site" evidence="7">
    <location>
        <position position="71"/>
    </location>
    <ligand>
        <name>tRNA</name>
        <dbReference type="ChEBI" id="CHEBI:17843"/>
    </ligand>
</feature>
<keyword evidence="3 7" id="KW-0378">Hydrolase</keyword>
<dbReference type="SUPFAM" id="SSF53178">
    <property type="entry name" value="Peptidyl-tRNA hydrolase-like"/>
    <property type="match status" value="1"/>
</dbReference>
<dbReference type="PANTHER" id="PTHR17224">
    <property type="entry name" value="PEPTIDYL-TRNA HYDROLASE"/>
    <property type="match status" value="1"/>
</dbReference>
<feature type="active site" description="Proton acceptor" evidence="7">
    <location>
        <position position="23"/>
    </location>
</feature>
<gene>
    <name evidence="7" type="primary">pth</name>
    <name evidence="10" type="ORF">J2T60_001321</name>
</gene>
<evidence type="ECO:0000256" key="7">
    <source>
        <dbReference type="HAMAP-Rule" id="MF_00083"/>
    </source>
</evidence>
<feature type="site" description="Discriminates between blocked and unblocked aminoacyl-tRNA" evidence="7">
    <location>
        <position position="13"/>
    </location>
</feature>
<dbReference type="InterPro" id="IPR036416">
    <property type="entry name" value="Pept_tRNA_hydro_sf"/>
</dbReference>
<dbReference type="InterPro" id="IPR001328">
    <property type="entry name" value="Pept_tRNA_hydro"/>
</dbReference>
<dbReference type="RefSeq" id="WP_253447147.1">
    <property type="nucleotide sequence ID" value="NZ_JALJYF010000001.1"/>
</dbReference>
<dbReference type="Gene3D" id="3.40.50.1470">
    <property type="entry name" value="Peptidyl-tRNA hydrolase"/>
    <property type="match status" value="1"/>
</dbReference>
<accession>A0ABT1G7S8</accession>
<comment type="subcellular location">
    <subcellularLocation>
        <location evidence="7">Cytoplasm</location>
    </subcellularLocation>
</comment>
<protein>
    <recommendedName>
        <fullName evidence="6 7">Peptidyl-tRNA hydrolase</fullName>
        <shortName evidence="7">Pth</shortName>
        <ecNumber evidence="1 7">3.1.1.29</ecNumber>
    </recommendedName>
</protein>
<comment type="subunit">
    <text evidence="7">Monomer.</text>
</comment>